<gene>
    <name evidence="3" type="ORF">EI167_19480</name>
</gene>
<dbReference type="Proteomes" id="UP000707245">
    <property type="component" value="Unassembled WGS sequence"/>
</dbReference>
<dbReference type="PANTHER" id="PTHR34704:SF1">
    <property type="entry name" value="ATPASE"/>
    <property type="match status" value="1"/>
</dbReference>
<comment type="caution">
    <text evidence="3">The sequence shown here is derived from an EMBL/GenBank/DDBJ whole genome shotgun (WGS) entry which is preliminary data.</text>
</comment>
<evidence type="ECO:0000259" key="2">
    <source>
        <dbReference type="Pfam" id="PF03008"/>
    </source>
</evidence>
<dbReference type="InterPro" id="IPR011579">
    <property type="entry name" value="ATPase_dom"/>
</dbReference>
<organism evidence="3 4">
    <name type="scientific">Pseudoalteromonas prydzensis</name>
    <dbReference type="NCBI Taxonomy" id="182141"/>
    <lineage>
        <taxon>Bacteria</taxon>
        <taxon>Pseudomonadati</taxon>
        <taxon>Pseudomonadota</taxon>
        <taxon>Gammaproteobacteria</taxon>
        <taxon>Alteromonadales</taxon>
        <taxon>Pseudoalteromonadaceae</taxon>
        <taxon>Pseudoalteromonas</taxon>
    </lineage>
</organism>
<dbReference type="InterPro" id="IPR004256">
    <property type="entry name" value="DUF234"/>
</dbReference>
<evidence type="ECO:0000259" key="1">
    <source>
        <dbReference type="Pfam" id="PF01637"/>
    </source>
</evidence>
<dbReference type="PANTHER" id="PTHR34704">
    <property type="entry name" value="ATPASE"/>
    <property type="match status" value="1"/>
</dbReference>
<dbReference type="RefSeq" id="WP_192542946.1">
    <property type="nucleotide sequence ID" value="NZ_JBQDLW010000091.1"/>
</dbReference>
<proteinExistence type="predicted"/>
<dbReference type="Pfam" id="PF03008">
    <property type="entry name" value="DUF234"/>
    <property type="match status" value="1"/>
</dbReference>
<dbReference type="InterPro" id="IPR027417">
    <property type="entry name" value="P-loop_NTPase"/>
</dbReference>
<dbReference type="Gene3D" id="3.40.50.300">
    <property type="entry name" value="P-loop containing nucleotide triphosphate hydrolases"/>
    <property type="match status" value="1"/>
</dbReference>
<keyword evidence="4" id="KW-1185">Reference proteome</keyword>
<name>A0ABR9FRZ0_9GAMM</name>
<evidence type="ECO:0000313" key="4">
    <source>
        <dbReference type="Proteomes" id="UP000707245"/>
    </source>
</evidence>
<protein>
    <submittedName>
        <fullName evidence="3">AAA family ATPase</fullName>
    </submittedName>
</protein>
<dbReference type="EMBL" id="RRZA01000090">
    <property type="protein sequence ID" value="MBE0459574.1"/>
    <property type="molecule type" value="Genomic_DNA"/>
</dbReference>
<sequence length="447" mass="52306">MQKFYNREVQLNKLRTISDDIGQSKSRLSVVVGRRRVGKTRLLNEAFQGITQKHLYLFVSRKSESALVSEFSTILQNELNTKFFKPESLKDIYEYLLDYSTHTPITLVIDEFQDIERVNSSLFSDLQNLWDEYKNKSMMHLVCCGSMYSLMTRIFKDEKQPLLNRDDYFFKVNPLAPNYIKAIMKDNDKYTPNNLLIWWCLSGGIPKYLEWLNNAGSSPFDTLISNGSPLIKEGMHRLVEDFGSEHRAYFDVLGAIASGYNSRPRIENYLDTSVGVHLDKLEKDFDIITKLRPITAKENSRDIRYKIADEFLSFWFRFIYSNRSAVEIENYDFIRRIVYRDFDTYSGTQLEELFKAIIIESKQFNNIGSYWNSKGEDEIDIVAINDLDKEILIAEVKRQYKKYSEPKLILKSKSLLQNLNKKGYTVSYRGFSLDNLDDIQNEFKKGA</sequence>
<feature type="domain" description="ATPase" evidence="1">
    <location>
        <begin position="4"/>
        <end position="210"/>
    </location>
</feature>
<dbReference type="Pfam" id="PF01637">
    <property type="entry name" value="ATPase_2"/>
    <property type="match status" value="1"/>
</dbReference>
<evidence type="ECO:0000313" key="3">
    <source>
        <dbReference type="EMBL" id="MBE0459574.1"/>
    </source>
</evidence>
<dbReference type="SUPFAM" id="SSF52540">
    <property type="entry name" value="P-loop containing nucleoside triphosphate hydrolases"/>
    <property type="match status" value="1"/>
</dbReference>
<reference evidence="3 4" key="1">
    <citation type="submission" date="2020-07" db="EMBL/GenBank/DDBJ databases">
        <title>Halophilic bacteria isolated from french cheeses.</title>
        <authorList>
            <person name="Kothe C.I."/>
            <person name="Farah-Kraiem B."/>
            <person name="Renault P."/>
            <person name="Dridi B."/>
        </authorList>
    </citation>
    <scope>NUCLEOTIDE SEQUENCE [LARGE SCALE GENOMIC DNA]</scope>
    <source>
        <strain evidence="3 4">FME14</strain>
    </source>
</reference>
<feature type="domain" description="DUF234" evidence="2">
    <location>
        <begin position="315"/>
        <end position="400"/>
    </location>
</feature>
<accession>A0ABR9FRZ0</accession>